<dbReference type="PROSITE" id="PS51192">
    <property type="entry name" value="HELICASE_ATP_BIND_1"/>
    <property type="match status" value="1"/>
</dbReference>
<keyword evidence="1" id="KW-0378">Hydrolase</keyword>
<sequence>MNYDQFLERKTQVGSLHGFDPVWMPDALFPFQKALVEWAIRKGRAAIFADCGLGKTAMQLTWAENVARKTNGRVLILTPLAVAFQTVNEGCKFGIDVVQRRTGLVAGDRIVVANYERLHHFSPEDFQGVVCDESSVLKNFDGETRKAVTDFMRKRPYRLLCTATAAPNDYIELGTSSEAVGEMGAQDMMNKFFKKTESTSTARQEHMAGFFRLRPHAEHDFWRWVCSWARAMRKPSDLGFDDRGYDLPELKINQHTVKANRPRDGYLFDLPAVGLAEQRSDLRRTIDERCQTVAQLVNAHKQPSLVWCNLNEEGKRLTKLIPGSVEVSGSDDEAHKEEAFAGFIKKSIRVLITKPTIGGFGLNFQHCAHQTFFPSHSYEQFYQGIRRCWRFGQQKPVVVDMITTDGQENVLASLQRKTEAAETMFANLVSMMSDELQIRKRNDYTTKEEVPTWL</sequence>
<evidence type="ECO:0000259" key="2">
    <source>
        <dbReference type="PROSITE" id="PS51192"/>
    </source>
</evidence>
<dbReference type="Gene3D" id="3.40.50.300">
    <property type="entry name" value="P-loop containing nucleotide triphosphate hydrolases"/>
    <property type="match status" value="2"/>
</dbReference>
<dbReference type="GO" id="GO:0005524">
    <property type="term" value="F:ATP binding"/>
    <property type="evidence" value="ECO:0007669"/>
    <property type="project" value="InterPro"/>
</dbReference>
<dbReference type="SMART" id="SM00487">
    <property type="entry name" value="DEXDc"/>
    <property type="match status" value="1"/>
</dbReference>
<organism evidence="3">
    <name type="scientific">uncultured Caudovirales phage</name>
    <dbReference type="NCBI Taxonomy" id="2100421"/>
    <lineage>
        <taxon>Viruses</taxon>
        <taxon>Duplodnaviria</taxon>
        <taxon>Heunggongvirae</taxon>
        <taxon>Uroviricota</taxon>
        <taxon>Caudoviricetes</taxon>
        <taxon>Peduoviridae</taxon>
        <taxon>Maltschvirus</taxon>
        <taxon>Maltschvirus maltsch</taxon>
    </lineage>
</organism>
<dbReference type="GO" id="GO:0003676">
    <property type="term" value="F:nucleic acid binding"/>
    <property type="evidence" value="ECO:0007669"/>
    <property type="project" value="InterPro"/>
</dbReference>
<evidence type="ECO:0000256" key="1">
    <source>
        <dbReference type="ARBA" id="ARBA00022801"/>
    </source>
</evidence>
<dbReference type="GO" id="GO:0016787">
    <property type="term" value="F:hydrolase activity"/>
    <property type="evidence" value="ECO:0007669"/>
    <property type="project" value="UniProtKB-KW"/>
</dbReference>
<dbReference type="InterPro" id="IPR011545">
    <property type="entry name" value="DEAD/DEAH_box_helicase_dom"/>
</dbReference>
<dbReference type="GO" id="GO:0031297">
    <property type="term" value="P:replication fork processing"/>
    <property type="evidence" value="ECO:0007669"/>
    <property type="project" value="TreeGrafter"/>
</dbReference>
<feature type="domain" description="Helicase ATP-binding" evidence="2">
    <location>
        <begin position="36"/>
        <end position="183"/>
    </location>
</feature>
<accession>A0A6J7WYA9</accession>
<proteinExistence type="predicted"/>
<dbReference type="EMBL" id="LR798309">
    <property type="protein sequence ID" value="CAB5222777.1"/>
    <property type="molecule type" value="Genomic_DNA"/>
</dbReference>
<dbReference type="PANTHER" id="PTHR45766">
    <property type="entry name" value="DNA ANNEALING HELICASE AND ENDONUCLEASE ZRANB3 FAMILY MEMBER"/>
    <property type="match status" value="1"/>
</dbReference>
<reference evidence="3" key="1">
    <citation type="submission" date="2020-05" db="EMBL/GenBank/DDBJ databases">
        <authorList>
            <person name="Chiriac C."/>
            <person name="Salcher M."/>
            <person name="Ghai R."/>
            <person name="Kavagutti S V."/>
        </authorList>
    </citation>
    <scope>NUCLEOTIDE SEQUENCE</scope>
</reference>
<name>A0A6J7WYA9_9CAUD</name>
<dbReference type="PANTHER" id="PTHR45766:SF6">
    <property type="entry name" value="SWI_SNF-RELATED MATRIX-ASSOCIATED ACTIN-DEPENDENT REGULATOR OF CHROMATIN SUBFAMILY A-LIKE PROTEIN 1"/>
    <property type="match status" value="1"/>
</dbReference>
<dbReference type="Pfam" id="PF00270">
    <property type="entry name" value="DEAD"/>
    <property type="match status" value="1"/>
</dbReference>
<dbReference type="SUPFAM" id="SSF52540">
    <property type="entry name" value="P-loop containing nucleoside triphosphate hydrolases"/>
    <property type="match status" value="2"/>
</dbReference>
<gene>
    <name evidence="3" type="ORF">UFOVP365_27</name>
</gene>
<dbReference type="InterPro" id="IPR014001">
    <property type="entry name" value="Helicase_ATP-bd"/>
</dbReference>
<dbReference type="InterPro" id="IPR027417">
    <property type="entry name" value="P-loop_NTPase"/>
</dbReference>
<evidence type="ECO:0000313" key="3">
    <source>
        <dbReference type="EMBL" id="CAB5222777.1"/>
    </source>
</evidence>
<protein>
    <submittedName>
        <fullName evidence="3">DEXDc domain containing protein</fullName>
    </submittedName>
</protein>
<dbReference type="GO" id="GO:0006281">
    <property type="term" value="P:DNA repair"/>
    <property type="evidence" value="ECO:0007669"/>
    <property type="project" value="TreeGrafter"/>
</dbReference>